<dbReference type="InterPro" id="IPR007274">
    <property type="entry name" value="Cop_transporter"/>
</dbReference>
<comment type="similarity">
    <text evidence="4">Belongs to the copper transporter (Ctr) (TC 1.A.56) family. SLC31A subfamily.</text>
</comment>
<dbReference type="AlphaFoldDB" id="A0A2J5I9F6"/>
<evidence type="ECO:0000313" key="7">
    <source>
        <dbReference type="Proteomes" id="UP000235023"/>
    </source>
</evidence>
<dbReference type="Proteomes" id="UP000235023">
    <property type="component" value="Unassembled WGS sequence"/>
</dbReference>
<dbReference type="Pfam" id="PF04145">
    <property type="entry name" value="Ctr"/>
    <property type="match status" value="1"/>
</dbReference>
<evidence type="ECO:0000256" key="4">
    <source>
        <dbReference type="RuleBase" id="RU367022"/>
    </source>
</evidence>
<evidence type="ECO:0000256" key="2">
    <source>
        <dbReference type="ARBA" id="ARBA00022989"/>
    </source>
</evidence>
<accession>A0A2J5I9F6</accession>
<keyword evidence="2 4" id="KW-1133">Transmembrane helix</keyword>
<comment type="subcellular location">
    <subcellularLocation>
        <location evidence="4">Membrane</location>
        <topology evidence="4">Multi-pass membrane protein</topology>
    </subcellularLocation>
</comment>
<protein>
    <recommendedName>
        <fullName evidence="4">Copper transport protein</fullName>
    </recommendedName>
</protein>
<dbReference type="PANTHER" id="PTHR12483:SF120">
    <property type="entry name" value="HIGH-AFFINITY COPPER TRANSPORTER CTRA2"/>
    <property type="match status" value="1"/>
</dbReference>
<sequence length="176" mass="19050">MDHMDMTTTGMDSMSKTMSMPSATSTSMGSMGGMGGMDHGDSMSKDGMSMPMYMSEMAMTFFTSTSTPLYSNSWAPSNRGQYAGTCIFLIALAVIFRVLLALRPILEARYWCNRPTPLSPPTESTVEKGVEVREVPAEFGGSFWGDIGKAWSGWRVNSAGARATYDLVVVGVGYLL</sequence>
<keyword evidence="7" id="KW-1185">Reference proteome</keyword>
<keyword evidence="4" id="KW-0813">Transport</keyword>
<organism evidence="6 7">
    <name type="scientific">Aspergillus taichungensis</name>
    <dbReference type="NCBI Taxonomy" id="482145"/>
    <lineage>
        <taxon>Eukaryota</taxon>
        <taxon>Fungi</taxon>
        <taxon>Dikarya</taxon>
        <taxon>Ascomycota</taxon>
        <taxon>Pezizomycotina</taxon>
        <taxon>Eurotiomycetes</taxon>
        <taxon>Eurotiomycetidae</taxon>
        <taxon>Eurotiales</taxon>
        <taxon>Aspergillaceae</taxon>
        <taxon>Aspergillus</taxon>
        <taxon>Aspergillus subgen. Circumdati</taxon>
    </lineage>
</organism>
<keyword evidence="1 4" id="KW-0812">Transmembrane</keyword>
<name>A0A2J5I9F6_9EURO</name>
<feature type="region of interest" description="Disordered" evidence="5">
    <location>
        <begin position="1"/>
        <end position="22"/>
    </location>
</feature>
<keyword evidence="4" id="KW-0406">Ion transport</keyword>
<evidence type="ECO:0000256" key="1">
    <source>
        <dbReference type="ARBA" id="ARBA00022692"/>
    </source>
</evidence>
<dbReference type="GO" id="GO:0005375">
    <property type="term" value="F:copper ion transmembrane transporter activity"/>
    <property type="evidence" value="ECO:0007669"/>
    <property type="project" value="UniProtKB-UniRule"/>
</dbReference>
<evidence type="ECO:0000256" key="3">
    <source>
        <dbReference type="ARBA" id="ARBA00023136"/>
    </source>
</evidence>
<dbReference type="GO" id="GO:0005886">
    <property type="term" value="C:plasma membrane"/>
    <property type="evidence" value="ECO:0007669"/>
    <property type="project" value="TreeGrafter"/>
</dbReference>
<reference evidence="7" key="1">
    <citation type="submission" date="2017-12" db="EMBL/GenBank/DDBJ databases">
        <authorList>
            <consortium name="DOE Joint Genome Institute"/>
            <person name="Mondo S.J."/>
            <person name="Kjaerbolling I."/>
            <person name="Vesth T.C."/>
            <person name="Frisvad J.C."/>
            <person name="Nybo J.L."/>
            <person name="Theobald S."/>
            <person name="Kuo A."/>
            <person name="Bowyer P."/>
            <person name="Matsuda Y."/>
            <person name="Lyhne E.K."/>
            <person name="Kogle M.E."/>
            <person name="Clum A."/>
            <person name="Lipzen A."/>
            <person name="Salamov A."/>
            <person name="Ngan C.Y."/>
            <person name="Daum C."/>
            <person name="Chiniquy J."/>
            <person name="Barry K."/>
            <person name="LaButti K."/>
            <person name="Haridas S."/>
            <person name="Simmons B.A."/>
            <person name="Magnuson J.K."/>
            <person name="Mortensen U.H."/>
            <person name="Larsen T.O."/>
            <person name="Grigoriev I.V."/>
            <person name="Baker S.E."/>
            <person name="Andersen M.R."/>
            <person name="Nordberg H.P."/>
            <person name="Cantor M.N."/>
            <person name="Hua S.X."/>
        </authorList>
    </citation>
    <scope>NUCLEOTIDE SEQUENCE [LARGE SCALE GENOMIC DNA]</scope>
    <source>
        <strain evidence="7">IBT 19404</strain>
    </source>
</reference>
<keyword evidence="4" id="KW-0186">Copper</keyword>
<keyword evidence="4" id="KW-0187">Copper transport</keyword>
<gene>
    <name evidence="6" type="ORF">BDW42DRAFT_158566</name>
</gene>
<dbReference type="OrthoDB" id="73901at2759"/>
<keyword evidence="3 4" id="KW-0472">Membrane</keyword>
<evidence type="ECO:0000313" key="6">
    <source>
        <dbReference type="EMBL" id="PLN86476.1"/>
    </source>
</evidence>
<feature type="transmembrane region" description="Helical" evidence="4">
    <location>
        <begin position="81"/>
        <end position="100"/>
    </location>
</feature>
<dbReference type="EMBL" id="KZ559498">
    <property type="protein sequence ID" value="PLN86476.1"/>
    <property type="molecule type" value="Genomic_DNA"/>
</dbReference>
<dbReference type="PANTHER" id="PTHR12483">
    <property type="entry name" value="SOLUTE CARRIER FAMILY 31 COPPER TRANSPORTERS"/>
    <property type="match status" value="1"/>
</dbReference>
<proteinExistence type="inferred from homology"/>
<evidence type="ECO:0000256" key="5">
    <source>
        <dbReference type="SAM" id="MobiDB-lite"/>
    </source>
</evidence>